<feature type="transmembrane region" description="Helical" evidence="1">
    <location>
        <begin position="7"/>
        <end position="26"/>
    </location>
</feature>
<reference evidence="2 3" key="1">
    <citation type="submission" date="2023-03" db="EMBL/GenBank/DDBJ databases">
        <title>Draft genome sequence of type strain Streptomyces ferralitis JCM 14344.</title>
        <authorList>
            <person name="Klaysubun C."/>
            <person name="Duangmal K."/>
        </authorList>
    </citation>
    <scope>NUCLEOTIDE SEQUENCE [LARGE SCALE GENOMIC DNA]</scope>
    <source>
        <strain evidence="2 3">JCM 14344</strain>
    </source>
</reference>
<dbReference type="Proteomes" id="UP001220022">
    <property type="component" value="Unassembled WGS sequence"/>
</dbReference>
<evidence type="ECO:0000256" key="1">
    <source>
        <dbReference type="SAM" id="Phobius"/>
    </source>
</evidence>
<dbReference type="RefSeq" id="WP_275820880.1">
    <property type="nucleotide sequence ID" value="NZ_BAAANM010000021.1"/>
</dbReference>
<protein>
    <submittedName>
        <fullName evidence="2">Uncharacterized protein</fullName>
    </submittedName>
</protein>
<comment type="caution">
    <text evidence="2">The sequence shown here is derived from an EMBL/GenBank/DDBJ whole genome shotgun (WGS) entry which is preliminary data.</text>
</comment>
<proteinExistence type="predicted"/>
<gene>
    <name evidence="2" type="ORF">P2L57_32985</name>
</gene>
<keyword evidence="1" id="KW-1133">Transmembrane helix</keyword>
<keyword evidence="1" id="KW-0812">Transmembrane</keyword>
<keyword evidence="1" id="KW-0472">Membrane</keyword>
<evidence type="ECO:0000313" key="3">
    <source>
        <dbReference type="Proteomes" id="UP001220022"/>
    </source>
</evidence>
<accession>A0ABT5Z9G2</accession>
<sequence length="53" mass="5411">MVDFTSLLVAGGFGLLPVFVELFLAWDVGDSDPSGNGDCGGFAVIHGVLALLT</sequence>
<organism evidence="2 3">
    <name type="scientific">Streptantibioticus ferralitis</name>
    <dbReference type="NCBI Taxonomy" id="236510"/>
    <lineage>
        <taxon>Bacteria</taxon>
        <taxon>Bacillati</taxon>
        <taxon>Actinomycetota</taxon>
        <taxon>Actinomycetes</taxon>
        <taxon>Kitasatosporales</taxon>
        <taxon>Streptomycetaceae</taxon>
        <taxon>Streptantibioticus</taxon>
    </lineage>
</organism>
<dbReference type="EMBL" id="JARHTQ010000033">
    <property type="protein sequence ID" value="MDF2260353.1"/>
    <property type="molecule type" value="Genomic_DNA"/>
</dbReference>
<name>A0ABT5Z9G2_9ACTN</name>
<keyword evidence="3" id="KW-1185">Reference proteome</keyword>
<evidence type="ECO:0000313" key="2">
    <source>
        <dbReference type="EMBL" id="MDF2260353.1"/>
    </source>
</evidence>